<keyword evidence="2" id="KW-0812">Transmembrane</keyword>
<keyword evidence="4" id="KW-1185">Reference proteome</keyword>
<protein>
    <submittedName>
        <fullName evidence="3">Uncharacterized protein</fullName>
    </submittedName>
</protein>
<name>A0ABV5NIE4_9ACTN</name>
<evidence type="ECO:0000256" key="2">
    <source>
        <dbReference type="SAM" id="Phobius"/>
    </source>
</evidence>
<sequence length="178" mass="18372">MIGTLTVVLILIVLAVLLISAVAMLVLLGLAASMARWRTARLRLHRLLQSYSAARPAQAARPRPSEEEGPATATAPPSKPALGTAAGPDTASTPAGPDTASTPVGPDTAGSDAGPDAEPGREAKPVEAAHSSAGSGLELKLCGEGVPERRRATLSRHAPRIRRRLQLGESEKSVSGRR</sequence>
<keyword evidence="2" id="KW-1133">Transmembrane helix</keyword>
<keyword evidence="2" id="KW-0472">Membrane</keyword>
<evidence type="ECO:0000313" key="4">
    <source>
        <dbReference type="Proteomes" id="UP001589568"/>
    </source>
</evidence>
<feature type="compositionally biased region" description="Basic and acidic residues" evidence="1">
    <location>
        <begin position="169"/>
        <end position="178"/>
    </location>
</feature>
<feature type="compositionally biased region" description="Low complexity" evidence="1">
    <location>
        <begin position="53"/>
        <end position="62"/>
    </location>
</feature>
<feature type="region of interest" description="Disordered" evidence="1">
    <location>
        <begin position="53"/>
        <end position="178"/>
    </location>
</feature>
<feature type="compositionally biased region" description="Basic residues" evidence="1">
    <location>
        <begin position="152"/>
        <end position="165"/>
    </location>
</feature>
<organism evidence="3 4">
    <name type="scientific">Nonomuraea salmonea</name>
    <dbReference type="NCBI Taxonomy" id="46181"/>
    <lineage>
        <taxon>Bacteria</taxon>
        <taxon>Bacillati</taxon>
        <taxon>Actinomycetota</taxon>
        <taxon>Actinomycetes</taxon>
        <taxon>Streptosporangiales</taxon>
        <taxon>Streptosporangiaceae</taxon>
        <taxon>Nonomuraea</taxon>
    </lineage>
</organism>
<evidence type="ECO:0000256" key="1">
    <source>
        <dbReference type="SAM" id="MobiDB-lite"/>
    </source>
</evidence>
<comment type="caution">
    <text evidence="3">The sequence shown here is derived from an EMBL/GenBank/DDBJ whole genome shotgun (WGS) entry which is preliminary data.</text>
</comment>
<proteinExistence type="predicted"/>
<dbReference type="RefSeq" id="WP_379483048.1">
    <property type="nucleotide sequence ID" value="NZ_JBHMCF010000011.1"/>
</dbReference>
<feature type="compositionally biased region" description="Basic and acidic residues" evidence="1">
    <location>
        <begin position="118"/>
        <end position="127"/>
    </location>
</feature>
<gene>
    <name evidence="3" type="ORF">ACFFR3_11060</name>
</gene>
<dbReference type="Proteomes" id="UP001589568">
    <property type="component" value="Unassembled WGS sequence"/>
</dbReference>
<reference evidence="3 4" key="1">
    <citation type="submission" date="2024-09" db="EMBL/GenBank/DDBJ databases">
        <authorList>
            <person name="Sun Q."/>
            <person name="Mori K."/>
        </authorList>
    </citation>
    <scope>NUCLEOTIDE SEQUENCE [LARGE SCALE GENOMIC DNA]</scope>
    <source>
        <strain evidence="3 4">JCM 3324</strain>
    </source>
</reference>
<accession>A0ABV5NIE4</accession>
<evidence type="ECO:0000313" key="3">
    <source>
        <dbReference type="EMBL" id="MFB9470048.1"/>
    </source>
</evidence>
<dbReference type="EMBL" id="JBHMCF010000011">
    <property type="protein sequence ID" value="MFB9470048.1"/>
    <property type="molecule type" value="Genomic_DNA"/>
</dbReference>
<feature type="transmembrane region" description="Helical" evidence="2">
    <location>
        <begin position="6"/>
        <end position="33"/>
    </location>
</feature>